<evidence type="ECO:0000259" key="22">
    <source>
        <dbReference type="PROSITE" id="PS50222"/>
    </source>
</evidence>
<dbReference type="Pfam" id="PF09279">
    <property type="entry name" value="EF-hand_like"/>
    <property type="match status" value="1"/>
</dbReference>
<dbReference type="GO" id="GO:0004435">
    <property type="term" value="F:phosphatidylinositol-4,5-bisphosphate phospholipase C activity"/>
    <property type="evidence" value="ECO:0007669"/>
    <property type="project" value="UniProtKB-EC"/>
</dbReference>
<dbReference type="GO" id="GO:0005737">
    <property type="term" value="C:cytoplasm"/>
    <property type="evidence" value="ECO:0007669"/>
    <property type="project" value="UniProtKB-SubCell"/>
</dbReference>
<dbReference type="EC" id="3.1.4.11" evidence="3 18"/>
<dbReference type="FunFam" id="3.20.20.190:FF:000022">
    <property type="entry name" value="Phosphoinositide phospholipase C"/>
    <property type="match status" value="1"/>
</dbReference>
<dbReference type="CDD" id="cd00275">
    <property type="entry name" value="C2_PLC_like"/>
    <property type="match status" value="1"/>
</dbReference>
<dbReference type="Pfam" id="PF00169">
    <property type="entry name" value="PH"/>
    <property type="match status" value="1"/>
</dbReference>
<dbReference type="InterPro" id="IPR001849">
    <property type="entry name" value="PH_domain"/>
</dbReference>
<evidence type="ECO:0000256" key="12">
    <source>
        <dbReference type="ARBA" id="ARBA00023224"/>
    </source>
</evidence>
<dbReference type="OrthoDB" id="269822at2759"/>
<evidence type="ECO:0000259" key="19">
    <source>
        <dbReference type="PROSITE" id="PS50003"/>
    </source>
</evidence>
<feature type="binding site" evidence="16">
    <location>
        <position position="722"/>
    </location>
    <ligand>
        <name>Ca(2+)</name>
        <dbReference type="ChEBI" id="CHEBI:29108"/>
        <label>5</label>
    </ligand>
</feature>
<evidence type="ECO:0000256" key="17">
    <source>
        <dbReference type="PIRSR" id="PIRSR628391-4"/>
    </source>
</evidence>
<feature type="active site" evidence="14">
    <location>
        <position position="330"/>
    </location>
</feature>
<evidence type="ECO:0000256" key="5">
    <source>
        <dbReference type="ARBA" id="ARBA00022723"/>
    </source>
</evidence>
<keyword evidence="24" id="KW-1185">Reference proteome</keyword>
<dbReference type="SMART" id="SM00149">
    <property type="entry name" value="PLCYc"/>
    <property type="match status" value="1"/>
</dbReference>
<dbReference type="AlphaFoldDB" id="A0A3B3T0W0"/>
<dbReference type="Pfam" id="PF00168">
    <property type="entry name" value="C2"/>
    <property type="match status" value="1"/>
</dbReference>
<dbReference type="FunFam" id="2.30.29.30:FF:000088">
    <property type="entry name" value="Phosphoinositide phospholipase C"/>
    <property type="match status" value="1"/>
</dbReference>
<dbReference type="RefSeq" id="XP_023678642.1">
    <property type="nucleotide sequence ID" value="XM_023822874.2"/>
</dbReference>
<evidence type="ECO:0000256" key="4">
    <source>
        <dbReference type="ARBA" id="ARBA00022490"/>
    </source>
</evidence>
<dbReference type="InterPro" id="IPR001192">
    <property type="entry name" value="PI-PLC_fam"/>
</dbReference>
<feature type="binding site" evidence="15">
    <location>
        <begin position="52"/>
        <end position="79"/>
    </location>
    <ligand>
        <name>substrate</name>
    </ligand>
</feature>
<dbReference type="InterPro" id="IPR028391">
    <property type="entry name" value="PLC-delta1_cat"/>
</dbReference>
<keyword evidence="4" id="KW-0963">Cytoplasm</keyword>
<keyword evidence="11" id="KW-0472">Membrane</keyword>
<dbReference type="SUPFAM" id="SSF50729">
    <property type="entry name" value="PH domain-like"/>
    <property type="match status" value="1"/>
</dbReference>
<dbReference type="FunFam" id="2.60.40.150:FF:000058">
    <property type="entry name" value="Phosphoinositide phospholipase C"/>
    <property type="match status" value="1"/>
</dbReference>
<evidence type="ECO:0000259" key="21">
    <source>
        <dbReference type="PROSITE" id="PS50008"/>
    </source>
</evidence>
<dbReference type="InterPro" id="IPR011993">
    <property type="entry name" value="PH-like_dom_sf"/>
</dbReference>
<evidence type="ECO:0000256" key="16">
    <source>
        <dbReference type="PIRSR" id="PIRSR628391-3"/>
    </source>
</evidence>
<dbReference type="CDD" id="cd13363">
    <property type="entry name" value="PH_PLC_delta"/>
    <property type="match status" value="1"/>
</dbReference>
<dbReference type="KEGG" id="pki:111849737"/>
<dbReference type="PANTHER" id="PTHR10336:SF199">
    <property type="entry name" value="PHOSPHOINOSITIDE PHOSPHOLIPASE C"/>
    <property type="match status" value="1"/>
</dbReference>
<accession>A0A3B3T0W0</accession>
<dbReference type="GO" id="GO:0035556">
    <property type="term" value="P:intracellular signal transduction"/>
    <property type="evidence" value="ECO:0007669"/>
    <property type="project" value="InterPro"/>
</dbReference>
<dbReference type="PANTHER" id="PTHR10336">
    <property type="entry name" value="PHOSPHOINOSITIDE-SPECIFIC PHOSPHOLIPASE C FAMILY PROTEIN"/>
    <property type="match status" value="1"/>
</dbReference>
<dbReference type="SMART" id="SM00233">
    <property type="entry name" value="PH"/>
    <property type="match status" value="1"/>
</dbReference>
<feature type="binding site" evidence="15">
    <location>
        <position position="460"/>
    </location>
    <ligand>
        <name>substrate</name>
    </ligand>
</feature>
<dbReference type="SMART" id="SM00148">
    <property type="entry name" value="PLCXc"/>
    <property type="match status" value="1"/>
</dbReference>
<dbReference type="Gene3D" id="2.60.40.150">
    <property type="entry name" value="C2 domain"/>
    <property type="match status" value="1"/>
</dbReference>
<feature type="binding site" evidence="16">
    <location>
        <position position="409"/>
    </location>
    <ligand>
        <name>Ca(2+)</name>
        <dbReference type="ChEBI" id="CHEBI:29108"/>
        <label>3</label>
        <note>catalytic</note>
    </ligand>
</feature>
<evidence type="ECO:0000256" key="18">
    <source>
        <dbReference type="RuleBase" id="RU361133"/>
    </source>
</evidence>
<dbReference type="InterPro" id="IPR018247">
    <property type="entry name" value="EF_Hand_1_Ca_BS"/>
</dbReference>
<dbReference type="SUPFAM" id="SSF49562">
    <property type="entry name" value="C2 domain (Calcium/lipid-binding domain, CaLB)"/>
    <property type="match status" value="1"/>
</dbReference>
<comment type="subcellular location">
    <subcellularLocation>
        <location evidence="2">Cytoplasm</location>
    </subcellularLocation>
    <subcellularLocation>
        <location evidence="1">Membrane</location>
        <topology evidence="1">Peripheral membrane protein</topology>
    </subcellularLocation>
</comment>
<evidence type="ECO:0000256" key="2">
    <source>
        <dbReference type="ARBA" id="ARBA00004496"/>
    </source>
</evidence>
<dbReference type="PROSITE" id="PS50222">
    <property type="entry name" value="EF_HAND_2"/>
    <property type="match status" value="2"/>
</dbReference>
<dbReference type="GO" id="GO:0005886">
    <property type="term" value="C:plasma membrane"/>
    <property type="evidence" value="ECO:0007669"/>
    <property type="project" value="TreeGrafter"/>
</dbReference>
<dbReference type="PROSITE" id="PS50003">
    <property type="entry name" value="PH_DOMAIN"/>
    <property type="match status" value="1"/>
</dbReference>
<dbReference type="PRINTS" id="PR00390">
    <property type="entry name" value="PHPHLIPASEC"/>
</dbReference>
<dbReference type="SMART" id="SM00239">
    <property type="entry name" value="C2"/>
    <property type="match status" value="1"/>
</dbReference>
<evidence type="ECO:0000256" key="15">
    <source>
        <dbReference type="PIRSR" id="PIRSR628391-2"/>
    </source>
</evidence>
<dbReference type="Gene3D" id="2.30.29.30">
    <property type="entry name" value="Pleckstrin-homology domain (PH domain)/Phosphotyrosine-binding domain (PTB)"/>
    <property type="match status" value="1"/>
</dbReference>
<keyword evidence="8 16" id="KW-0106">Calcium</keyword>
<dbReference type="InterPro" id="IPR015359">
    <property type="entry name" value="PLC_EF-hand-like"/>
</dbReference>
<reference evidence="23" key="2">
    <citation type="submission" date="2025-09" db="UniProtKB">
        <authorList>
            <consortium name="Ensembl"/>
        </authorList>
    </citation>
    <scope>IDENTIFICATION</scope>
</reference>
<proteinExistence type="predicted"/>
<dbReference type="GO" id="GO:0016042">
    <property type="term" value="P:lipid catabolic process"/>
    <property type="evidence" value="ECO:0007669"/>
    <property type="project" value="UniProtKB-KW"/>
</dbReference>
<feature type="binding site" evidence="16">
    <location>
        <position position="721"/>
    </location>
    <ligand>
        <name>Ca(2+)</name>
        <dbReference type="ChEBI" id="CHEBI:29108"/>
        <label>5</label>
    </ligand>
</feature>
<feature type="binding site" evidence="15">
    <location>
        <position position="458"/>
    </location>
    <ligand>
        <name>substrate</name>
    </ligand>
</feature>
<dbReference type="Pfam" id="PF00388">
    <property type="entry name" value="PI-PLC-X"/>
    <property type="match status" value="1"/>
</dbReference>
<dbReference type="GO" id="GO:0005509">
    <property type="term" value="F:calcium ion binding"/>
    <property type="evidence" value="ECO:0007669"/>
    <property type="project" value="InterPro"/>
</dbReference>
<reference evidence="23" key="1">
    <citation type="submission" date="2025-08" db="UniProtKB">
        <authorList>
            <consortium name="Ensembl"/>
        </authorList>
    </citation>
    <scope>IDENTIFICATION</scope>
</reference>
<keyword evidence="9 18" id="KW-0442">Lipid degradation</keyword>
<dbReference type="STRING" id="1676925.ENSPKIP00000035981"/>
<dbReference type="InterPro" id="IPR002048">
    <property type="entry name" value="EF_hand_dom"/>
</dbReference>
<evidence type="ECO:0000256" key="11">
    <source>
        <dbReference type="ARBA" id="ARBA00023136"/>
    </source>
</evidence>
<comment type="cofactor">
    <cofactor evidence="16">
        <name>Ca(2+)</name>
        <dbReference type="ChEBI" id="CHEBI:29108"/>
    </cofactor>
    <text evidence="16">Binds 3 Ca(2+) ions per subunit. Two of the Ca(2+) ions are bound to the C2 domain.</text>
</comment>
<feature type="glycosylation site" description="O-linked (GlcNAc) serine" evidence="17">
    <location>
        <position position="211"/>
    </location>
</feature>
<protein>
    <recommendedName>
        <fullName evidence="3 18">Phosphoinositide phospholipase C</fullName>
        <ecNumber evidence="3 18">3.1.4.11</ecNumber>
    </recommendedName>
</protein>
<dbReference type="SUPFAM" id="SSF47473">
    <property type="entry name" value="EF-hand"/>
    <property type="match status" value="1"/>
</dbReference>
<dbReference type="PROSITE" id="PS50008">
    <property type="entry name" value="PIPLC_Y_DOMAIN"/>
    <property type="match status" value="1"/>
</dbReference>
<dbReference type="Gene3D" id="3.20.20.190">
    <property type="entry name" value="Phosphatidylinositol (PI) phosphodiesterase"/>
    <property type="match status" value="1"/>
</dbReference>
<keyword evidence="10 18" id="KW-0443">Lipid metabolism</keyword>
<evidence type="ECO:0000256" key="7">
    <source>
        <dbReference type="ARBA" id="ARBA00022801"/>
    </source>
</evidence>
<feature type="binding site" evidence="16">
    <location>
        <position position="362"/>
    </location>
    <ligand>
        <name>Ca(2+)</name>
        <dbReference type="ChEBI" id="CHEBI:29108"/>
        <label>3</label>
        <note>catalytic</note>
    </ligand>
</feature>
<feature type="binding site" evidence="16">
    <location>
        <position position="691"/>
    </location>
    <ligand>
        <name>Ca(2+)</name>
        <dbReference type="ChEBI" id="CHEBI:29108"/>
        <label>4</label>
    </ligand>
</feature>
<dbReference type="Proteomes" id="UP000261540">
    <property type="component" value="Unplaced"/>
</dbReference>
<evidence type="ECO:0000313" key="24">
    <source>
        <dbReference type="Proteomes" id="UP000261540"/>
    </source>
</evidence>
<feature type="domain" description="PI-PLC Y-box" evidence="21">
    <location>
        <begin position="507"/>
        <end position="623"/>
    </location>
</feature>
<dbReference type="InterPro" id="IPR011992">
    <property type="entry name" value="EF-hand-dom_pair"/>
</dbReference>
<sequence length="772" mass="88252">MECIRKRPTRTKSEELIYQAQSKNAATVNGKLIGMEGDEDLSFLLMGGELLKVRSNSWKKSRFFKLQEDCKTVWHESHKSRRTDQTFSIDDIAEVRPGRRTEELQKYTEELAEDRCFSIIFKGRRKNLDLVAGTEEEATKWVNSLEKVINNVRNLNSQQQTEHWIFNCMRKADQNSDNKMSLKELKRFLLEINIEVDDAYAEMLFEKCDKSKSGYLEGSEIEDFYKLLTSREEIDVIYGKYAQTGGQMSARDLLHFLLQEQRESVSLEDAQKLIEKYEVDDIAKEKQHMTKDGFLMYLNQPEGMILNPAHKDVYQDMTRPLSHYFISSSHNTYLMEDQLKGPSSTEAYIRALTKSCRCLELDCWDGSEGEPVIYHGYTLTSKILFKDVIKAIKEYAFKTSEYPVILSLENHCSMEQQKIMAEHLTSILGDALLTKPLGDQVPTTFPALEELKGRFLIKGKKLNSLEDAFAGNAAGEETVSEDDEAADILTDEEKKEKESKLKLAKELSDLVIYCKSVHFHGFDHTRDNQAFYEMCSFKESKAEKLAVDSANEFIHHNVNKLSRVYPAGSRTDSSNYNPVPLWTAGCQIVALNFQTPSAEMDLNQGLFLPNGKTGYILKPAFLQDEATEFDPITLTRGPWLQHKTLHVMIISAQQLPKLSKKESSIVDPLVKVEIYGVQQDLASKQTHHIDNNGFSPMWNENFQFEICVPELALVRFVVEDYDAVTQNDLIGQYTVPFSSLQNGYRHVPLLNNCGDFIPSARLFVHIMAVDGD</sequence>
<feature type="binding site" evidence="15">
    <location>
        <position position="536"/>
    </location>
    <ligand>
        <name>substrate</name>
    </ligand>
</feature>
<keyword evidence="17" id="KW-0325">Glycoprotein</keyword>
<evidence type="ECO:0000256" key="9">
    <source>
        <dbReference type="ARBA" id="ARBA00022963"/>
    </source>
</evidence>
<dbReference type="SMART" id="SM00054">
    <property type="entry name" value="EFh"/>
    <property type="match status" value="2"/>
</dbReference>
<keyword evidence="5 16" id="KW-0479">Metal-binding</keyword>
<dbReference type="FunFam" id="1.10.238.10:FF:000005">
    <property type="entry name" value="Phosphoinositide phospholipase C"/>
    <property type="match status" value="1"/>
</dbReference>
<feature type="active site" evidence="14">
    <location>
        <position position="375"/>
    </location>
</feature>
<feature type="binding site" evidence="16">
    <location>
        <position position="360"/>
    </location>
    <ligand>
        <name>Ca(2+)</name>
        <dbReference type="ChEBI" id="CHEBI:29108"/>
        <label>3</label>
        <note>catalytic</note>
    </ligand>
</feature>
<dbReference type="InterPro" id="IPR000008">
    <property type="entry name" value="C2_dom"/>
</dbReference>
<organism evidence="23 24">
    <name type="scientific">Paramormyrops kingsleyae</name>
    <dbReference type="NCBI Taxonomy" id="1676925"/>
    <lineage>
        <taxon>Eukaryota</taxon>
        <taxon>Metazoa</taxon>
        <taxon>Chordata</taxon>
        <taxon>Craniata</taxon>
        <taxon>Vertebrata</taxon>
        <taxon>Euteleostomi</taxon>
        <taxon>Actinopterygii</taxon>
        <taxon>Neopterygii</taxon>
        <taxon>Teleostei</taxon>
        <taxon>Osteoglossocephala</taxon>
        <taxon>Osteoglossomorpha</taxon>
        <taxon>Osteoglossiformes</taxon>
        <taxon>Mormyridae</taxon>
        <taxon>Paramormyrops</taxon>
    </lineage>
</organism>
<evidence type="ECO:0000313" key="23">
    <source>
        <dbReference type="Ensembl" id="ENSPKIP00000035981.1"/>
    </source>
</evidence>
<evidence type="ECO:0000256" key="14">
    <source>
        <dbReference type="PIRSR" id="PIRSR628391-1"/>
    </source>
</evidence>
<dbReference type="GeneID" id="111849737"/>
<keyword evidence="7 18" id="KW-0378">Hydrolase</keyword>
<feature type="binding site" evidence="16">
    <location>
        <position position="667"/>
    </location>
    <ligand>
        <name>Ca(2+)</name>
        <dbReference type="ChEBI" id="CHEBI:29108"/>
        <label>4</label>
    </ligand>
</feature>
<comment type="catalytic activity">
    <reaction evidence="13">
        <text>a 1,2-diacyl-sn-glycero-3-phospho-(1D-myo-inositol-4,5-bisphosphate) + H2O = 1D-myo-inositol 1,4,5-trisphosphate + a 1,2-diacyl-sn-glycerol + H(+)</text>
        <dbReference type="Rhea" id="RHEA:33179"/>
        <dbReference type="ChEBI" id="CHEBI:15377"/>
        <dbReference type="ChEBI" id="CHEBI:15378"/>
        <dbReference type="ChEBI" id="CHEBI:17815"/>
        <dbReference type="ChEBI" id="CHEBI:58456"/>
        <dbReference type="ChEBI" id="CHEBI:203600"/>
        <dbReference type="EC" id="3.1.4.11"/>
    </reaction>
    <physiologicalReaction direction="left-to-right" evidence="13">
        <dbReference type="Rhea" id="RHEA:33180"/>
    </physiologicalReaction>
</comment>
<dbReference type="CDD" id="cd08593">
    <property type="entry name" value="PI-PLCc_delta"/>
    <property type="match status" value="1"/>
</dbReference>
<evidence type="ECO:0000256" key="10">
    <source>
        <dbReference type="ARBA" id="ARBA00023098"/>
    </source>
</evidence>
<dbReference type="InterPro" id="IPR000909">
    <property type="entry name" value="PLipase_C_PInositol-sp_X_dom"/>
</dbReference>
<keyword evidence="12" id="KW-0807">Transducer</keyword>
<evidence type="ECO:0000256" key="6">
    <source>
        <dbReference type="ARBA" id="ARBA00022737"/>
    </source>
</evidence>
<dbReference type="PROSITE" id="PS50004">
    <property type="entry name" value="C2"/>
    <property type="match status" value="1"/>
</dbReference>
<dbReference type="Pfam" id="PF00387">
    <property type="entry name" value="PI-PLC-Y"/>
    <property type="match status" value="1"/>
</dbReference>
<evidence type="ECO:0000256" key="13">
    <source>
        <dbReference type="ARBA" id="ARBA00023674"/>
    </source>
</evidence>
<evidence type="ECO:0000256" key="3">
    <source>
        <dbReference type="ARBA" id="ARBA00012368"/>
    </source>
</evidence>
<dbReference type="PROSITE" id="PS00018">
    <property type="entry name" value="EF_HAND_1"/>
    <property type="match status" value="2"/>
</dbReference>
<name>A0A3B3T0W0_9TELE</name>
<dbReference type="PROSITE" id="PS50007">
    <property type="entry name" value="PIPLC_X_DOMAIN"/>
    <property type="match status" value="1"/>
</dbReference>
<dbReference type="InterPro" id="IPR035892">
    <property type="entry name" value="C2_domain_sf"/>
</dbReference>
<keyword evidence="6" id="KW-0677">Repeat</keyword>
<feature type="domain" description="EF-hand" evidence="22">
    <location>
        <begin position="196"/>
        <end position="231"/>
    </location>
</feature>
<dbReference type="InterPro" id="IPR001711">
    <property type="entry name" value="PLipase_C_Pinositol-sp_Y"/>
</dbReference>
<feature type="domain" description="PH" evidence="19">
    <location>
        <begin position="43"/>
        <end position="150"/>
    </location>
</feature>
<feature type="domain" description="C2" evidence="20">
    <location>
        <begin position="626"/>
        <end position="751"/>
    </location>
</feature>
<evidence type="ECO:0000256" key="8">
    <source>
        <dbReference type="ARBA" id="ARBA00022837"/>
    </source>
</evidence>
<feature type="binding site" evidence="16">
    <location>
        <position position="720"/>
    </location>
    <ligand>
        <name>Ca(2+)</name>
        <dbReference type="ChEBI" id="CHEBI:29108"/>
        <label>5</label>
    </ligand>
</feature>
<dbReference type="Gene3D" id="1.10.238.10">
    <property type="entry name" value="EF-hand"/>
    <property type="match status" value="2"/>
</dbReference>
<dbReference type="InterPro" id="IPR017946">
    <property type="entry name" value="PLC-like_Pdiesterase_TIM-brl"/>
</dbReference>
<dbReference type="GeneTree" id="ENSGT00940000158392"/>
<evidence type="ECO:0000259" key="20">
    <source>
        <dbReference type="PROSITE" id="PS50004"/>
    </source>
</evidence>
<feature type="binding site" evidence="16">
    <location>
        <position position="331"/>
    </location>
    <ligand>
        <name>Ca(2+)</name>
        <dbReference type="ChEBI" id="CHEBI:29108"/>
        <label>3</label>
        <note>catalytic</note>
    </ligand>
</feature>
<feature type="domain" description="EF-hand" evidence="22">
    <location>
        <begin position="160"/>
        <end position="195"/>
    </location>
</feature>
<dbReference type="Ensembl" id="ENSPKIT00000016921.1">
    <property type="protein sequence ID" value="ENSPKIP00000035981.1"/>
    <property type="gene ID" value="ENSPKIG00000014704.1"/>
</dbReference>
<dbReference type="SUPFAM" id="SSF51695">
    <property type="entry name" value="PLC-like phosphodiesterases"/>
    <property type="match status" value="1"/>
</dbReference>
<feature type="binding site" evidence="15">
    <location>
        <position position="563"/>
    </location>
    <ligand>
        <name>substrate</name>
    </ligand>
</feature>
<feature type="binding site" evidence="16">
    <location>
        <position position="665"/>
    </location>
    <ligand>
        <name>Ca(2+)</name>
        <dbReference type="ChEBI" id="CHEBI:29108"/>
        <label>4</label>
    </ligand>
</feature>
<evidence type="ECO:0000256" key="1">
    <source>
        <dbReference type="ARBA" id="ARBA00004170"/>
    </source>
</evidence>